<evidence type="ECO:0000256" key="1">
    <source>
        <dbReference type="SAM" id="Phobius"/>
    </source>
</evidence>
<dbReference type="Proteomes" id="UP000324222">
    <property type="component" value="Unassembled WGS sequence"/>
</dbReference>
<comment type="caution">
    <text evidence="2">The sequence shown here is derived from an EMBL/GenBank/DDBJ whole genome shotgun (WGS) entry which is preliminary data.</text>
</comment>
<evidence type="ECO:0000313" key="2">
    <source>
        <dbReference type="EMBL" id="MPC96262.1"/>
    </source>
</evidence>
<keyword evidence="1" id="KW-1133">Transmembrane helix</keyword>
<keyword evidence="1" id="KW-0812">Transmembrane</keyword>
<evidence type="ECO:0000313" key="3">
    <source>
        <dbReference type="Proteomes" id="UP000324222"/>
    </source>
</evidence>
<keyword evidence="3" id="KW-1185">Reference proteome</keyword>
<dbReference type="EMBL" id="VSRR010105224">
    <property type="protein sequence ID" value="MPC96262.1"/>
    <property type="molecule type" value="Genomic_DNA"/>
</dbReference>
<organism evidence="2 3">
    <name type="scientific">Portunus trituberculatus</name>
    <name type="common">Swimming crab</name>
    <name type="synonym">Neptunus trituberculatus</name>
    <dbReference type="NCBI Taxonomy" id="210409"/>
    <lineage>
        <taxon>Eukaryota</taxon>
        <taxon>Metazoa</taxon>
        <taxon>Ecdysozoa</taxon>
        <taxon>Arthropoda</taxon>
        <taxon>Crustacea</taxon>
        <taxon>Multicrustacea</taxon>
        <taxon>Malacostraca</taxon>
        <taxon>Eumalacostraca</taxon>
        <taxon>Eucarida</taxon>
        <taxon>Decapoda</taxon>
        <taxon>Pleocyemata</taxon>
        <taxon>Brachyura</taxon>
        <taxon>Eubrachyura</taxon>
        <taxon>Portunoidea</taxon>
        <taxon>Portunidae</taxon>
        <taxon>Portuninae</taxon>
        <taxon>Portunus</taxon>
    </lineage>
</organism>
<dbReference type="AlphaFoldDB" id="A0A5B7JJ85"/>
<protein>
    <submittedName>
        <fullName evidence="2">Uncharacterized protein</fullName>
    </submittedName>
</protein>
<reference evidence="2 3" key="1">
    <citation type="submission" date="2019-05" db="EMBL/GenBank/DDBJ databases">
        <title>Another draft genome of Portunus trituberculatus and its Hox gene families provides insights of decapod evolution.</title>
        <authorList>
            <person name="Jeong J.-H."/>
            <person name="Song I."/>
            <person name="Kim S."/>
            <person name="Choi T."/>
            <person name="Kim D."/>
            <person name="Ryu S."/>
            <person name="Kim W."/>
        </authorList>
    </citation>
    <scope>NUCLEOTIDE SEQUENCE [LARGE SCALE GENOMIC DNA]</scope>
    <source>
        <tissue evidence="2">Muscle</tissue>
    </source>
</reference>
<gene>
    <name evidence="2" type="ORF">E2C01_091511</name>
</gene>
<sequence length="90" mass="10218">MPLVCTYLYSSSFSFTPYPLLVAITVYLLLLRHPCHSLRTLSLIALWSRILILFHGVLVSPLYDPRLRNLALLLEGVTVSPQSPLFLLIH</sequence>
<feature type="transmembrane region" description="Helical" evidence="1">
    <location>
        <begin position="12"/>
        <end position="31"/>
    </location>
</feature>
<feature type="transmembrane region" description="Helical" evidence="1">
    <location>
        <begin position="43"/>
        <end position="63"/>
    </location>
</feature>
<proteinExistence type="predicted"/>
<keyword evidence="1" id="KW-0472">Membrane</keyword>
<accession>A0A5B7JJ85</accession>
<name>A0A5B7JJ85_PORTR</name>